<dbReference type="GO" id="GO:0006313">
    <property type="term" value="P:DNA transposition"/>
    <property type="evidence" value="ECO:0007669"/>
    <property type="project" value="InterPro"/>
</dbReference>
<dbReference type="SMART" id="SM01321">
    <property type="entry name" value="Y1_Tnp"/>
    <property type="match status" value="1"/>
</dbReference>
<feature type="domain" description="Transposase IS200-like" evidence="1">
    <location>
        <begin position="9"/>
        <end position="80"/>
    </location>
</feature>
<reference evidence="2" key="1">
    <citation type="submission" date="2019-03" db="EMBL/GenBank/DDBJ databases">
        <title>Lake Tanganyika Metagenome-Assembled Genomes (MAGs).</title>
        <authorList>
            <person name="Tran P."/>
        </authorList>
    </citation>
    <scope>NUCLEOTIDE SEQUENCE</scope>
    <source>
        <strain evidence="2">K_DeepCast_150m_m2_040</strain>
    </source>
</reference>
<dbReference type="PANTHER" id="PTHR34322">
    <property type="entry name" value="TRANSPOSASE, Y1_TNP DOMAIN-CONTAINING"/>
    <property type="match status" value="1"/>
</dbReference>
<dbReference type="Proteomes" id="UP000779900">
    <property type="component" value="Unassembled WGS sequence"/>
</dbReference>
<organism evidence="2 3">
    <name type="scientific">candidate division WOR-3 bacterium</name>
    <dbReference type="NCBI Taxonomy" id="2052148"/>
    <lineage>
        <taxon>Bacteria</taxon>
        <taxon>Bacteria division WOR-3</taxon>
    </lineage>
</organism>
<dbReference type="InterPro" id="IPR002686">
    <property type="entry name" value="Transposase_17"/>
</dbReference>
<dbReference type="Gene3D" id="3.30.70.1290">
    <property type="entry name" value="Transposase IS200-like"/>
    <property type="match status" value="1"/>
</dbReference>
<gene>
    <name evidence="2" type="ORF">FJY68_12805</name>
</gene>
<dbReference type="InterPro" id="IPR036515">
    <property type="entry name" value="Transposase_17_sf"/>
</dbReference>
<name>A0A937XHP9_UNCW3</name>
<evidence type="ECO:0000313" key="2">
    <source>
        <dbReference type="EMBL" id="MBM3332704.1"/>
    </source>
</evidence>
<dbReference type="EMBL" id="VGIR01000121">
    <property type="protein sequence ID" value="MBM3332704.1"/>
    <property type="molecule type" value="Genomic_DNA"/>
</dbReference>
<dbReference type="Pfam" id="PF01797">
    <property type="entry name" value="Y1_Tnp"/>
    <property type="match status" value="1"/>
</dbReference>
<dbReference type="GO" id="GO:0003677">
    <property type="term" value="F:DNA binding"/>
    <property type="evidence" value="ECO:0007669"/>
    <property type="project" value="InterPro"/>
</dbReference>
<dbReference type="PANTHER" id="PTHR34322:SF2">
    <property type="entry name" value="TRANSPOSASE IS200-LIKE DOMAIN-CONTAINING PROTEIN"/>
    <property type="match status" value="1"/>
</dbReference>
<evidence type="ECO:0000259" key="1">
    <source>
        <dbReference type="SMART" id="SM01321"/>
    </source>
</evidence>
<protein>
    <submittedName>
        <fullName evidence="2">Transposase</fullName>
    </submittedName>
</protein>
<sequence>MARIARVVAAEVPHHVVQRGNRRQPVFFSTADYKAYLRLMAAWCGQQGVEVWAYCLMTNHVHLIVVPGSEQGLARAIGEA</sequence>
<feature type="non-terminal residue" evidence="2">
    <location>
        <position position="80"/>
    </location>
</feature>
<dbReference type="SUPFAM" id="SSF143422">
    <property type="entry name" value="Transposase IS200-like"/>
    <property type="match status" value="1"/>
</dbReference>
<accession>A0A937XHP9</accession>
<dbReference type="GO" id="GO:0004803">
    <property type="term" value="F:transposase activity"/>
    <property type="evidence" value="ECO:0007669"/>
    <property type="project" value="InterPro"/>
</dbReference>
<comment type="caution">
    <text evidence="2">The sequence shown here is derived from an EMBL/GenBank/DDBJ whole genome shotgun (WGS) entry which is preliminary data.</text>
</comment>
<evidence type="ECO:0000313" key="3">
    <source>
        <dbReference type="Proteomes" id="UP000779900"/>
    </source>
</evidence>
<proteinExistence type="predicted"/>
<dbReference type="AlphaFoldDB" id="A0A937XHP9"/>